<protein>
    <submittedName>
        <fullName evidence="1">Uncharacterized protein</fullName>
    </submittedName>
</protein>
<sequence length="344" mass="35948">MEELSVKGLDENGQCVIPSLTIIRQGFGKLFFEGPLDVSNLNLDEIDDSANLTFAELVFAELDNLFILPNSTHQFGRKPIRQTLVDAVSNCVTGSEDGLGQSGITDWHSRSSDGVSVRRNSIAGVTERSCSETKNLALSTDCRGSSVLGGGEFNSKFRLGSDNLGSVLDWGWKSNNGSYRCYSRLGSGDGYSVIGLSLGDFGCVFNLDGSYQIGNGSDGQVVGEDAEATGVGGVGDTDFLAFWVDVSVAADLVAESVTEVSGGLSGMSITETGLTELVLCVVLGGRDGRIAVSNGVCGSSGDSGVGGADAGVRIISTVVSTIELSLCGNSQHQQKRNLHISKFK</sequence>
<keyword evidence="2" id="KW-1185">Reference proteome</keyword>
<reference evidence="1" key="1">
    <citation type="submission" date="2021-11" db="EMBL/GenBank/DDBJ databases">
        <authorList>
            <person name="Schell T."/>
        </authorList>
    </citation>
    <scope>NUCLEOTIDE SEQUENCE</scope>
    <source>
        <strain evidence="1">M5</strain>
    </source>
</reference>
<name>A0A8J2RLT1_9CRUS</name>
<dbReference type="Proteomes" id="UP000789390">
    <property type="component" value="Unassembled WGS sequence"/>
</dbReference>
<comment type="caution">
    <text evidence="1">The sequence shown here is derived from an EMBL/GenBank/DDBJ whole genome shotgun (WGS) entry which is preliminary data.</text>
</comment>
<dbReference type="SUPFAM" id="SSF82215">
    <property type="entry name" value="C-terminal autoproteolytic domain of nucleoporin nup98"/>
    <property type="match status" value="1"/>
</dbReference>
<proteinExistence type="predicted"/>
<dbReference type="OrthoDB" id="6357689at2759"/>
<evidence type="ECO:0000313" key="2">
    <source>
        <dbReference type="Proteomes" id="UP000789390"/>
    </source>
</evidence>
<evidence type="ECO:0000313" key="1">
    <source>
        <dbReference type="EMBL" id="CAH0104943.1"/>
    </source>
</evidence>
<accession>A0A8J2RLT1</accession>
<gene>
    <name evidence="1" type="ORF">DGAL_LOCUS7873</name>
</gene>
<organism evidence="1 2">
    <name type="scientific">Daphnia galeata</name>
    <dbReference type="NCBI Taxonomy" id="27404"/>
    <lineage>
        <taxon>Eukaryota</taxon>
        <taxon>Metazoa</taxon>
        <taxon>Ecdysozoa</taxon>
        <taxon>Arthropoda</taxon>
        <taxon>Crustacea</taxon>
        <taxon>Branchiopoda</taxon>
        <taxon>Diplostraca</taxon>
        <taxon>Cladocera</taxon>
        <taxon>Anomopoda</taxon>
        <taxon>Daphniidae</taxon>
        <taxon>Daphnia</taxon>
    </lineage>
</organism>
<dbReference type="Gene3D" id="3.30.1610.10">
    <property type="entry name" value="Peptidase S59, nucleoporin"/>
    <property type="match status" value="1"/>
</dbReference>
<dbReference type="InterPro" id="IPR036903">
    <property type="entry name" value="Nup98_auto-Pept-S59_dom_sf"/>
</dbReference>
<dbReference type="EMBL" id="CAKKLH010000160">
    <property type="protein sequence ID" value="CAH0104943.1"/>
    <property type="molecule type" value="Genomic_DNA"/>
</dbReference>
<dbReference type="AlphaFoldDB" id="A0A8J2RLT1"/>